<evidence type="ECO:0000256" key="1">
    <source>
        <dbReference type="ARBA" id="ARBA00004429"/>
    </source>
</evidence>
<dbReference type="PANTHER" id="PTHR30414">
    <property type="entry name" value="MINICONDUCTANCE MECHANOSENSITIVE CHANNEL YBDG"/>
    <property type="match status" value="1"/>
</dbReference>
<evidence type="ECO:0000256" key="3">
    <source>
        <dbReference type="ARBA" id="ARBA00022519"/>
    </source>
</evidence>
<dbReference type="Proteomes" id="UP000009232">
    <property type="component" value="Chromosome"/>
</dbReference>
<keyword evidence="5 10" id="KW-1133">Transmembrane helix</keyword>
<dbReference type="RefSeq" id="WP_013835824.1">
    <property type="nucleotide sequence ID" value="NC_015581.1"/>
</dbReference>
<dbReference type="AlphaFoldDB" id="F6D9C1"/>
<dbReference type="KEGG" id="tcy:Thicy_1284"/>
<evidence type="ECO:0000256" key="2">
    <source>
        <dbReference type="ARBA" id="ARBA00022475"/>
    </source>
</evidence>
<dbReference type="OrthoDB" id="9775207at2"/>
<evidence type="ECO:0000313" key="13">
    <source>
        <dbReference type="Proteomes" id="UP000009232"/>
    </source>
</evidence>
<keyword evidence="3" id="KW-0997">Cell inner membrane</keyword>
<evidence type="ECO:0000256" key="5">
    <source>
        <dbReference type="ARBA" id="ARBA00022989"/>
    </source>
</evidence>
<dbReference type="InterPro" id="IPR006685">
    <property type="entry name" value="MscS_channel_2nd"/>
</dbReference>
<evidence type="ECO:0000313" key="12">
    <source>
        <dbReference type="EMBL" id="AEG32048.1"/>
    </source>
</evidence>
<feature type="transmembrane region" description="Helical" evidence="10">
    <location>
        <begin position="77"/>
        <end position="97"/>
    </location>
</feature>
<dbReference type="STRING" id="717773.Thicy_1284"/>
<comment type="subcellular location">
    <subcellularLocation>
        <location evidence="1">Cell inner membrane</location>
        <topology evidence="1">Multi-pass membrane protein</topology>
    </subcellularLocation>
</comment>
<dbReference type="PANTHER" id="PTHR30414:SF0">
    <property type="entry name" value="MINICONDUCTANCE MECHANOSENSITIVE CHANNEL YBDG"/>
    <property type="match status" value="1"/>
</dbReference>
<dbReference type="InterPro" id="IPR030192">
    <property type="entry name" value="YbdG"/>
</dbReference>
<reference evidence="12 13" key="1">
    <citation type="submission" date="2011-05" db="EMBL/GenBank/DDBJ databases">
        <title>Complete sequence of Thioalkalimicrobium cyclicum ALM1.</title>
        <authorList>
            <consortium name="US DOE Joint Genome Institute"/>
            <person name="Lucas S."/>
            <person name="Han J."/>
            <person name="Lapidus A."/>
            <person name="Cheng J.-F."/>
            <person name="Goodwin L."/>
            <person name="Pitluck S."/>
            <person name="Peters L."/>
            <person name="Mikhailova N."/>
            <person name="Davenport K."/>
            <person name="Han C."/>
            <person name="Tapia R."/>
            <person name="Land M."/>
            <person name="Hauser L."/>
            <person name="Kyrpides N."/>
            <person name="Ivanova N."/>
            <person name="Pagani I."/>
            <person name="Kappler U."/>
            <person name="Woyke T."/>
        </authorList>
    </citation>
    <scope>NUCLEOTIDE SEQUENCE [LARGE SCALE GENOMIC DNA]</scope>
    <source>
        <strain evidence="13">DSM 14477 / JCM 11371 / ALM1</strain>
    </source>
</reference>
<dbReference type="InterPro" id="IPR010920">
    <property type="entry name" value="LSM_dom_sf"/>
</dbReference>
<dbReference type="GO" id="GO:0008381">
    <property type="term" value="F:mechanosensitive monoatomic ion channel activity"/>
    <property type="evidence" value="ECO:0007669"/>
    <property type="project" value="InterPro"/>
</dbReference>
<dbReference type="GO" id="GO:0005886">
    <property type="term" value="C:plasma membrane"/>
    <property type="evidence" value="ECO:0007669"/>
    <property type="project" value="UniProtKB-SubCell"/>
</dbReference>
<feature type="transmembrane region" description="Helical" evidence="10">
    <location>
        <begin position="179"/>
        <end position="203"/>
    </location>
</feature>
<evidence type="ECO:0000256" key="8">
    <source>
        <dbReference type="ARBA" id="ARBA00093630"/>
    </source>
</evidence>
<evidence type="ECO:0000259" key="11">
    <source>
        <dbReference type="Pfam" id="PF00924"/>
    </source>
</evidence>
<evidence type="ECO:0000256" key="4">
    <source>
        <dbReference type="ARBA" id="ARBA00022692"/>
    </source>
</evidence>
<keyword evidence="4 10" id="KW-0812">Transmembrane</keyword>
<gene>
    <name evidence="12" type="ordered locus">Thicy_1284</name>
</gene>
<keyword evidence="7 10" id="KW-0472">Membrane</keyword>
<dbReference type="SUPFAM" id="SSF50182">
    <property type="entry name" value="Sm-like ribonucleoproteins"/>
    <property type="match status" value="1"/>
</dbReference>
<organism evidence="12 13">
    <name type="scientific">Thiomicrospira cyclica (strain DSM 14477 / JCM 11371 / ALM1)</name>
    <name type="common">Thioalkalimicrobium cyclicum</name>
    <dbReference type="NCBI Taxonomy" id="717773"/>
    <lineage>
        <taxon>Bacteria</taxon>
        <taxon>Pseudomonadati</taxon>
        <taxon>Pseudomonadota</taxon>
        <taxon>Gammaproteobacteria</taxon>
        <taxon>Thiotrichales</taxon>
        <taxon>Piscirickettsiaceae</taxon>
        <taxon>Thiomicrospira</taxon>
    </lineage>
</organism>
<feature type="domain" description="Mechanosensitive ion channel MscS" evidence="11">
    <location>
        <begin position="192"/>
        <end position="258"/>
    </location>
</feature>
<dbReference type="GO" id="GO:0071470">
    <property type="term" value="P:cellular response to osmotic stress"/>
    <property type="evidence" value="ECO:0007669"/>
    <property type="project" value="InterPro"/>
</dbReference>
<feature type="transmembrane region" description="Helical" evidence="10">
    <location>
        <begin position="151"/>
        <end position="173"/>
    </location>
</feature>
<dbReference type="eggNOG" id="COG0668">
    <property type="taxonomic scope" value="Bacteria"/>
</dbReference>
<sequence>MLVDWLSGLLSQWILYPTLLSVVVAMTSIAAVLLFIGVSFYLSRLLVRPWVNRLIDWFEGDTLDATVQHRPALASHIAHLIPAILLVELVPFFFGSWPWWENLVHTLTWLYLYVFVAMTLAALADVVQAILTSRQADSNIPFKVISQLTKLVIFIVLAIMTVSLLMGASPAYLLSGLGALTAVLLLVFRDALLGFVASIQIAVNRMVARGDWIEMPKYGADGSVIELALTTVKVRNWDNTVTTVPTYALISDSFKNWRAMQESGGRRIKRAILVDIHSIRFVDEMELNKIKGHPMLATFFTDQQLVNLDQPDLTNTALFRAYVEWQLRKHPLINQNLMVMVRQMQPSEVGLPIEIYCFSADKNWANYERIQSGIFDNLLATLPLFDLQAFQRIGSRRGEYSDELVN</sequence>
<protein>
    <recommendedName>
        <fullName evidence="8">Mechanosensing system component YbdG</fullName>
    </recommendedName>
    <alternativeName>
        <fullName evidence="9">Mechanosensitive channel homolog YbdG</fullName>
    </alternativeName>
</protein>
<evidence type="ECO:0000256" key="10">
    <source>
        <dbReference type="SAM" id="Phobius"/>
    </source>
</evidence>
<dbReference type="FunFam" id="2.30.30.60:FF:000002">
    <property type="entry name" value="Mechanosensitive ion channel family protein"/>
    <property type="match status" value="1"/>
</dbReference>
<feature type="transmembrane region" description="Helical" evidence="10">
    <location>
        <begin position="109"/>
        <end position="131"/>
    </location>
</feature>
<evidence type="ECO:0000256" key="9">
    <source>
        <dbReference type="ARBA" id="ARBA00093659"/>
    </source>
</evidence>
<proteinExistence type="predicted"/>
<keyword evidence="13" id="KW-1185">Reference proteome</keyword>
<dbReference type="InterPro" id="IPR023408">
    <property type="entry name" value="MscS_beta-dom_sf"/>
</dbReference>
<name>F6D9C1_THICA</name>
<accession>F6D9C1</accession>
<dbReference type="Gene3D" id="2.30.30.60">
    <property type="match status" value="1"/>
</dbReference>
<keyword evidence="6" id="KW-0346">Stress response</keyword>
<feature type="transmembrane region" description="Helical" evidence="10">
    <location>
        <begin position="20"/>
        <end position="43"/>
    </location>
</feature>
<keyword evidence="2" id="KW-1003">Cell membrane</keyword>
<dbReference type="EMBL" id="CP002776">
    <property type="protein sequence ID" value="AEG32048.1"/>
    <property type="molecule type" value="Genomic_DNA"/>
</dbReference>
<evidence type="ECO:0000256" key="6">
    <source>
        <dbReference type="ARBA" id="ARBA00023016"/>
    </source>
</evidence>
<evidence type="ECO:0000256" key="7">
    <source>
        <dbReference type="ARBA" id="ARBA00023136"/>
    </source>
</evidence>
<dbReference type="Pfam" id="PF00924">
    <property type="entry name" value="MS_channel_2nd"/>
    <property type="match status" value="1"/>
</dbReference>
<dbReference type="HOGENOM" id="CLU_045354_1_0_6"/>